<dbReference type="InterPro" id="IPR027417">
    <property type="entry name" value="P-loop_NTPase"/>
</dbReference>
<protein>
    <recommendedName>
        <fullName evidence="2">DEAD/DEAH-box helicase domain-containing protein</fullName>
    </recommendedName>
</protein>
<comment type="similarity">
    <text evidence="1">Belongs to the helicase family. RecQ subfamily.</text>
</comment>
<dbReference type="GO" id="GO:0005524">
    <property type="term" value="F:ATP binding"/>
    <property type="evidence" value="ECO:0007669"/>
    <property type="project" value="InterPro"/>
</dbReference>
<gene>
    <name evidence="3" type="ORF">PISL3812_08990</name>
</gene>
<dbReference type="Pfam" id="PF00270">
    <property type="entry name" value="DEAD"/>
    <property type="match status" value="1"/>
</dbReference>
<proteinExistence type="inferred from homology"/>
<dbReference type="GO" id="GO:0005634">
    <property type="term" value="C:nucleus"/>
    <property type="evidence" value="ECO:0007669"/>
    <property type="project" value="TreeGrafter"/>
</dbReference>
<evidence type="ECO:0000256" key="1">
    <source>
        <dbReference type="ARBA" id="ARBA00005446"/>
    </source>
</evidence>
<evidence type="ECO:0000313" key="4">
    <source>
        <dbReference type="Proteomes" id="UP000054383"/>
    </source>
</evidence>
<dbReference type="SUPFAM" id="SSF52540">
    <property type="entry name" value="P-loop containing nucleoside triphosphate hydrolases"/>
    <property type="match status" value="1"/>
</dbReference>
<dbReference type="GO" id="GO:0043138">
    <property type="term" value="F:3'-5' DNA helicase activity"/>
    <property type="evidence" value="ECO:0007669"/>
    <property type="project" value="TreeGrafter"/>
</dbReference>
<name>A0A0U1MAJ6_TALIS</name>
<accession>A0A0U1MAJ6</accession>
<dbReference type="AlphaFoldDB" id="A0A0U1MAJ6"/>
<dbReference type="GO" id="GO:0003676">
    <property type="term" value="F:nucleic acid binding"/>
    <property type="evidence" value="ECO:0007669"/>
    <property type="project" value="InterPro"/>
</dbReference>
<dbReference type="OrthoDB" id="4507197at2759"/>
<feature type="domain" description="DEAD/DEAH-box helicase" evidence="2">
    <location>
        <begin position="123"/>
        <end position="187"/>
    </location>
</feature>
<sequence length="212" mass="23758">MFVGATFASRFQDKISEINKPEMEVEDGLEISAGHIEKIGVQRYGVPSNIVKHLSMRSIKTFHPLRQKRPHKDEVKEIRPVVPQLHRPQPTVSSPPLIDIDSEAIRQAMQKALGQTTMSFRSREQKEVIAVILTRRTPLVVILPTGGRKNLLFMAPTYLDDAKVTIVVVPFRALMNDLLQQLLQADINCLEWKYGKVNAASIVIISADVAGN</sequence>
<dbReference type="PANTHER" id="PTHR13710">
    <property type="entry name" value="DNA HELICASE RECQ FAMILY MEMBER"/>
    <property type="match status" value="1"/>
</dbReference>
<dbReference type="GO" id="GO:0009378">
    <property type="term" value="F:four-way junction helicase activity"/>
    <property type="evidence" value="ECO:0007669"/>
    <property type="project" value="TreeGrafter"/>
</dbReference>
<dbReference type="PANTHER" id="PTHR13710:SF120">
    <property type="entry name" value="BIFUNCTIONAL 3'-5' EXONUCLEASE_ATP-DEPENDENT HELICASE WRN"/>
    <property type="match status" value="1"/>
</dbReference>
<dbReference type="GO" id="GO:0005694">
    <property type="term" value="C:chromosome"/>
    <property type="evidence" value="ECO:0007669"/>
    <property type="project" value="TreeGrafter"/>
</dbReference>
<keyword evidence="4" id="KW-1185">Reference proteome</keyword>
<dbReference type="InterPro" id="IPR011545">
    <property type="entry name" value="DEAD/DEAH_box_helicase_dom"/>
</dbReference>
<dbReference type="GO" id="GO:0000724">
    <property type="term" value="P:double-strand break repair via homologous recombination"/>
    <property type="evidence" value="ECO:0007669"/>
    <property type="project" value="TreeGrafter"/>
</dbReference>
<dbReference type="GO" id="GO:0005737">
    <property type="term" value="C:cytoplasm"/>
    <property type="evidence" value="ECO:0007669"/>
    <property type="project" value="TreeGrafter"/>
</dbReference>
<evidence type="ECO:0000313" key="3">
    <source>
        <dbReference type="EMBL" id="CRG91936.1"/>
    </source>
</evidence>
<organism evidence="3 4">
    <name type="scientific">Talaromyces islandicus</name>
    <name type="common">Penicillium islandicum</name>
    <dbReference type="NCBI Taxonomy" id="28573"/>
    <lineage>
        <taxon>Eukaryota</taxon>
        <taxon>Fungi</taxon>
        <taxon>Dikarya</taxon>
        <taxon>Ascomycota</taxon>
        <taxon>Pezizomycotina</taxon>
        <taxon>Eurotiomycetes</taxon>
        <taxon>Eurotiomycetidae</taxon>
        <taxon>Eurotiales</taxon>
        <taxon>Trichocomaceae</taxon>
        <taxon>Talaromyces</taxon>
        <taxon>Talaromyces sect. Islandici</taxon>
    </lineage>
</organism>
<reference evidence="3 4" key="1">
    <citation type="submission" date="2015-04" db="EMBL/GenBank/DDBJ databases">
        <authorList>
            <person name="Syromyatnikov M.Y."/>
            <person name="Popov V.N."/>
        </authorList>
    </citation>
    <scope>NUCLEOTIDE SEQUENCE [LARGE SCALE GENOMIC DNA]</scope>
    <source>
        <strain evidence="3">WF-38-12</strain>
    </source>
</reference>
<dbReference type="EMBL" id="CVMT01000011">
    <property type="protein sequence ID" value="CRG91936.1"/>
    <property type="molecule type" value="Genomic_DNA"/>
</dbReference>
<dbReference type="Gene3D" id="3.40.50.300">
    <property type="entry name" value="P-loop containing nucleotide triphosphate hydrolases"/>
    <property type="match status" value="1"/>
</dbReference>
<evidence type="ECO:0000259" key="2">
    <source>
        <dbReference type="Pfam" id="PF00270"/>
    </source>
</evidence>
<dbReference type="STRING" id="28573.A0A0U1MAJ6"/>
<dbReference type="Proteomes" id="UP000054383">
    <property type="component" value="Unassembled WGS sequence"/>
</dbReference>